<name>A0A1F7RP55_9BACT</name>
<reference evidence="1 2" key="1">
    <citation type="journal article" date="2016" name="Nat. Commun.">
        <title>Thousands of microbial genomes shed light on interconnected biogeochemical processes in an aquifer system.</title>
        <authorList>
            <person name="Anantharaman K."/>
            <person name="Brown C.T."/>
            <person name="Hug L.A."/>
            <person name="Sharon I."/>
            <person name="Castelle C.J."/>
            <person name="Probst A.J."/>
            <person name="Thomas B.C."/>
            <person name="Singh A."/>
            <person name="Wilkins M.J."/>
            <person name="Karaoz U."/>
            <person name="Brodie E.L."/>
            <person name="Williams K.H."/>
            <person name="Hubbard S.S."/>
            <person name="Banfield J.F."/>
        </authorList>
    </citation>
    <scope>NUCLEOTIDE SEQUENCE [LARGE SCALE GENOMIC DNA]</scope>
</reference>
<dbReference type="Proteomes" id="UP000178526">
    <property type="component" value="Unassembled WGS sequence"/>
</dbReference>
<sequence length="96" mass="11051">MKTISLKIKSSDTTLPLLKNAIDREKRIIMESLRITKDKVKKLSESLGVNVNKLINGKVKHTEINDMALIELEGEVEIMKRLEKELKEFESIKICK</sequence>
<protein>
    <submittedName>
        <fullName evidence="1">Uncharacterized protein</fullName>
    </submittedName>
</protein>
<evidence type="ECO:0000313" key="1">
    <source>
        <dbReference type="EMBL" id="OGL42677.1"/>
    </source>
</evidence>
<organism evidence="1 2">
    <name type="scientific">Candidatus Schekmanbacteria bacterium GWA2_38_11</name>
    <dbReference type="NCBI Taxonomy" id="1817876"/>
    <lineage>
        <taxon>Bacteria</taxon>
        <taxon>Candidatus Schekmaniibacteriota</taxon>
    </lineage>
</organism>
<gene>
    <name evidence="1" type="ORF">A2042_09500</name>
</gene>
<dbReference type="AlphaFoldDB" id="A0A1F7RP55"/>
<proteinExistence type="predicted"/>
<comment type="caution">
    <text evidence="1">The sequence shown here is derived from an EMBL/GenBank/DDBJ whole genome shotgun (WGS) entry which is preliminary data.</text>
</comment>
<accession>A0A1F7RP55</accession>
<dbReference type="EMBL" id="MGDB01000032">
    <property type="protein sequence ID" value="OGL42677.1"/>
    <property type="molecule type" value="Genomic_DNA"/>
</dbReference>
<evidence type="ECO:0000313" key="2">
    <source>
        <dbReference type="Proteomes" id="UP000178526"/>
    </source>
</evidence>